<sequence length="138" mass="15517">MFAFSSCTTDDDNNYNHDDCNDCTTNQLTDVLTACSDWFVDDLERNDNDLENQYIGYRFNFTVNGDISVTADNNSYSGTWESNGSGNNITVTISIPDLPDFNAAWILHEIERKNGETEVDFHIGKDNDLEFESNCTAG</sequence>
<gene>
    <name evidence="1" type="ORF">MNBD_BACTEROID03-305</name>
</gene>
<dbReference type="AlphaFoldDB" id="A0A3B0T8A9"/>
<reference evidence="1" key="1">
    <citation type="submission" date="2018-06" db="EMBL/GenBank/DDBJ databases">
        <authorList>
            <person name="Zhirakovskaya E."/>
        </authorList>
    </citation>
    <scope>NUCLEOTIDE SEQUENCE</scope>
</reference>
<evidence type="ECO:0008006" key="2">
    <source>
        <dbReference type="Google" id="ProtNLM"/>
    </source>
</evidence>
<organism evidence="1">
    <name type="scientific">hydrothermal vent metagenome</name>
    <dbReference type="NCBI Taxonomy" id="652676"/>
    <lineage>
        <taxon>unclassified sequences</taxon>
        <taxon>metagenomes</taxon>
        <taxon>ecological metagenomes</taxon>
    </lineage>
</organism>
<evidence type="ECO:0000313" key="1">
    <source>
        <dbReference type="EMBL" id="VAW12313.1"/>
    </source>
</evidence>
<name>A0A3B0T8A9_9ZZZZ</name>
<accession>A0A3B0T8A9</accession>
<proteinExistence type="predicted"/>
<dbReference type="EMBL" id="UOEL01000085">
    <property type="protein sequence ID" value="VAW12313.1"/>
    <property type="molecule type" value="Genomic_DNA"/>
</dbReference>
<protein>
    <recommendedName>
        <fullName evidence="2">Lipocalin-like domain-containing protein</fullName>
    </recommendedName>
</protein>